<proteinExistence type="predicted"/>
<dbReference type="AlphaFoldDB" id="A0A6M3IG08"/>
<keyword evidence="1" id="KW-0489">Methyltransferase</keyword>
<name>A0A6M3IG08_9ZZZZ</name>
<evidence type="ECO:0000313" key="1">
    <source>
        <dbReference type="EMBL" id="QJA56406.1"/>
    </source>
</evidence>
<protein>
    <submittedName>
        <fullName evidence="1">Putative methyltransferase</fullName>
    </submittedName>
</protein>
<dbReference type="CDD" id="cd02440">
    <property type="entry name" value="AdoMet_MTases"/>
    <property type="match status" value="1"/>
</dbReference>
<reference evidence="1" key="1">
    <citation type="submission" date="2020-03" db="EMBL/GenBank/DDBJ databases">
        <title>The deep terrestrial virosphere.</title>
        <authorList>
            <person name="Holmfeldt K."/>
            <person name="Nilsson E."/>
            <person name="Simone D."/>
            <person name="Lopez-Fernandez M."/>
            <person name="Wu X."/>
            <person name="de Brujin I."/>
            <person name="Lundin D."/>
            <person name="Andersson A."/>
            <person name="Bertilsson S."/>
            <person name="Dopson M."/>
        </authorList>
    </citation>
    <scope>NUCLEOTIDE SEQUENCE</scope>
    <source>
        <strain evidence="1">MM415B01860</strain>
    </source>
</reference>
<accession>A0A6M3IG08</accession>
<dbReference type="GO" id="GO:0032259">
    <property type="term" value="P:methylation"/>
    <property type="evidence" value="ECO:0007669"/>
    <property type="project" value="UniProtKB-KW"/>
</dbReference>
<dbReference type="SUPFAM" id="SSF53335">
    <property type="entry name" value="S-adenosyl-L-methionine-dependent methyltransferases"/>
    <property type="match status" value="1"/>
</dbReference>
<dbReference type="InterPro" id="IPR029063">
    <property type="entry name" value="SAM-dependent_MTases_sf"/>
</dbReference>
<sequence length="413" mass="48504">MLKIFEEAIVIGDKIIIEDHAFDVIKGKHEFWIPEMEAKIIWSWNGRIESYTDWDKGRNRELIETQKFNENMVGFNKESIQSIQEEYSLLDKLGKWNMAPPVNGIFYIKNFITDYPYYRALNCDSKGVYGIFVKNAEKLVEGKFNRFRFEEIFVDPGLVELSEGAFGDLGKENNMVNGYLIDVRRTLWDSIRWKGELAIKNIEYREDVKKLEKRILDLCQFPYGRRKHNYQSYLLGEVYIEGSRDTLYRFKQMEIEEDLSGKTVLDLGSQLGAMCLEAYKRGARWITGLESEMDYVNCARDLVRANGFQINYIKKDLSKDTKTSIGYINTYYKNPVDIIFALSMYKHIGDSLWDLLRGISWKTCYVESNNAPDGMKTEHVHKMVEGMSRLDCEFELIGKTEDRSPRMIWRLKR</sequence>
<keyword evidence="1" id="KW-0808">Transferase</keyword>
<organism evidence="1">
    <name type="scientific">viral metagenome</name>
    <dbReference type="NCBI Taxonomy" id="1070528"/>
    <lineage>
        <taxon>unclassified sequences</taxon>
        <taxon>metagenomes</taxon>
        <taxon>organismal metagenomes</taxon>
    </lineage>
</organism>
<gene>
    <name evidence="1" type="ORF">MM415B01860_0012</name>
</gene>
<dbReference type="Gene3D" id="3.40.50.150">
    <property type="entry name" value="Vaccinia Virus protein VP39"/>
    <property type="match status" value="1"/>
</dbReference>
<dbReference type="GO" id="GO:0008168">
    <property type="term" value="F:methyltransferase activity"/>
    <property type="evidence" value="ECO:0007669"/>
    <property type="project" value="UniProtKB-KW"/>
</dbReference>
<dbReference type="EMBL" id="MT141216">
    <property type="protein sequence ID" value="QJA56406.1"/>
    <property type="molecule type" value="Genomic_DNA"/>
</dbReference>